<name>E0S440_BUTPB</name>
<gene>
    <name evidence="1" type="ordered locus">bpr_II235</name>
</gene>
<keyword evidence="2" id="KW-1185">Reference proteome</keyword>
<geneLocation type="plasmid" evidence="1 2">
    <name>pCY360</name>
</geneLocation>
<reference evidence="1 2" key="1">
    <citation type="journal article" date="2010" name="PLoS ONE">
        <title>The glycobiome of the rumen bacterium Butyrivibrio proteoclasticus B316(T) highlights adaptation to a polysaccharide-rich environment.</title>
        <authorList>
            <person name="Kelly W.J."/>
            <person name="Leahy S.C."/>
            <person name="Altermann E."/>
            <person name="Yeoman C.J."/>
            <person name="Dunne J.C."/>
            <person name="Kong Z."/>
            <person name="Pacheco D.M."/>
            <person name="Li D."/>
            <person name="Noel S.J."/>
            <person name="Moon C.D."/>
            <person name="Cookson A.L."/>
            <person name="Attwood G.T."/>
        </authorList>
    </citation>
    <scope>NUCLEOTIDE SEQUENCE [LARGE SCALE GENOMIC DNA]</scope>
    <source>
        <strain evidence="2">ATCC 51982 / DSM 14932 / B316</strain>
        <plasmid evidence="2">Plasmid pCY360</plasmid>
    </source>
</reference>
<dbReference type="HOGENOM" id="CLU_596884_0_0_9"/>
<keyword evidence="1" id="KW-0614">Plasmid</keyword>
<dbReference type="KEGG" id="bpb:bpr_II235"/>
<sequence>MDFTANQFNDFSDVLAVMDDERSGFRGSHFEIVSKTAYLLGVHKKFFESDKILLKLDIYNELEKDKRARIIRNLCHLRTQLEHNFLKVCNGIQHDGLSIMTMPEYMPPEAMKSLSDDGIDIYTNLTDPTPFMINLNSNIKARINNCRVLFPAWLKWEYLADIFIMPDGLTPQGTKRAAEFFYANIDFYPFKVYMNWPAKRDGNILYDDKKFVTRLYQWNNDEFTELNLVSDASDRTKDNIHTVIENSSKCVFVVDCENSDPYRLCAAIKGLDQNKASKITKIILYDDVHTTSAWEILEDYTHIPTEYIMIERVMESKSLTDIKVTARICQEHYSNGVDTFILASSDSDYWGLMEEMPNVNFLIMAEREKCGASFKDTLKQHDIPYCYIDSFYAGDASDLKKDALQREIDKTLSAALNLNINDIMQDALIKTRIRLTEEEIKSFINRRLKNQIDLIVTDEGDVKLEYRAIKH</sequence>
<protein>
    <recommendedName>
        <fullName evidence="3">NYN domain-containing protein</fullName>
    </recommendedName>
</protein>
<dbReference type="EMBL" id="CP001812">
    <property type="protein sequence ID" value="ADL36172.1"/>
    <property type="molecule type" value="Genomic_DNA"/>
</dbReference>
<evidence type="ECO:0000313" key="1">
    <source>
        <dbReference type="EMBL" id="ADL36172.1"/>
    </source>
</evidence>
<evidence type="ECO:0008006" key="3">
    <source>
        <dbReference type="Google" id="ProtNLM"/>
    </source>
</evidence>
<evidence type="ECO:0000313" key="2">
    <source>
        <dbReference type="Proteomes" id="UP000001299"/>
    </source>
</evidence>
<organism evidence="1 2">
    <name type="scientific">Butyrivibrio proteoclasticus (strain ATCC 51982 / DSM 14932 / B316)</name>
    <name type="common">Clostridium proteoclasticum</name>
    <dbReference type="NCBI Taxonomy" id="515622"/>
    <lineage>
        <taxon>Bacteria</taxon>
        <taxon>Bacillati</taxon>
        <taxon>Bacillota</taxon>
        <taxon>Clostridia</taxon>
        <taxon>Lachnospirales</taxon>
        <taxon>Lachnospiraceae</taxon>
        <taxon>Butyrivibrio</taxon>
    </lineage>
</organism>
<proteinExistence type="predicted"/>
<dbReference type="AlphaFoldDB" id="E0S440"/>
<dbReference type="RefSeq" id="WP_013282821.1">
    <property type="nucleotide sequence ID" value="NC_014389.1"/>
</dbReference>
<dbReference type="Proteomes" id="UP000001299">
    <property type="component" value="Plasmid pCY360"/>
</dbReference>
<accession>E0S440</accession>